<protein>
    <submittedName>
        <fullName evidence="1">Uncharacterized protein</fullName>
    </submittedName>
</protein>
<comment type="caution">
    <text evidence="1">The sequence shown here is derived from an EMBL/GenBank/DDBJ whole genome shotgun (WGS) entry which is preliminary data.</text>
</comment>
<organism evidence="1 2">
    <name type="scientific">Diversispora epigaea</name>
    <dbReference type="NCBI Taxonomy" id="1348612"/>
    <lineage>
        <taxon>Eukaryota</taxon>
        <taxon>Fungi</taxon>
        <taxon>Fungi incertae sedis</taxon>
        <taxon>Mucoromycota</taxon>
        <taxon>Glomeromycotina</taxon>
        <taxon>Glomeromycetes</taxon>
        <taxon>Diversisporales</taxon>
        <taxon>Diversisporaceae</taxon>
        <taxon>Diversispora</taxon>
    </lineage>
</organism>
<gene>
    <name evidence="1" type="ORF">Glove_185g29</name>
</gene>
<proteinExistence type="predicted"/>
<keyword evidence="2" id="KW-1185">Reference proteome</keyword>
<evidence type="ECO:0000313" key="1">
    <source>
        <dbReference type="EMBL" id="RHZ77124.1"/>
    </source>
</evidence>
<sequence>MNLMMKSTLLPLRSMISSNSKKNEIGGTLNLNEINSLNNYAQQQQTLSLSSSPTSTTNTKFLFPNNNNNQTRVIVSVYLYDDEFIRFEPDNLRLYTTLLKKEKK</sequence>
<name>A0A397IVK4_9GLOM</name>
<accession>A0A397IVK4</accession>
<evidence type="ECO:0000313" key="2">
    <source>
        <dbReference type="Proteomes" id="UP000266861"/>
    </source>
</evidence>
<dbReference type="Proteomes" id="UP000266861">
    <property type="component" value="Unassembled WGS sequence"/>
</dbReference>
<dbReference type="EMBL" id="PQFF01000175">
    <property type="protein sequence ID" value="RHZ77124.1"/>
    <property type="molecule type" value="Genomic_DNA"/>
</dbReference>
<dbReference type="AlphaFoldDB" id="A0A397IVK4"/>
<reference evidence="1 2" key="1">
    <citation type="submission" date="2018-08" db="EMBL/GenBank/DDBJ databases">
        <title>Genome and evolution of the arbuscular mycorrhizal fungus Diversispora epigaea (formerly Glomus versiforme) and its bacterial endosymbionts.</title>
        <authorList>
            <person name="Sun X."/>
            <person name="Fei Z."/>
            <person name="Harrison M."/>
        </authorList>
    </citation>
    <scope>NUCLEOTIDE SEQUENCE [LARGE SCALE GENOMIC DNA]</scope>
    <source>
        <strain evidence="1 2">IT104</strain>
    </source>
</reference>